<dbReference type="KEGG" id="ssin:G7078_10740"/>
<proteinExistence type="predicted"/>
<name>A0A6G7ZQM6_9SPHN</name>
<dbReference type="Pfam" id="PF13975">
    <property type="entry name" value="gag-asp_proteas"/>
    <property type="match status" value="1"/>
</dbReference>
<dbReference type="Proteomes" id="UP000502502">
    <property type="component" value="Chromosome"/>
</dbReference>
<dbReference type="PROSITE" id="PS00141">
    <property type="entry name" value="ASP_PROTEASE"/>
    <property type="match status" value="1"/>
</dbReference>
<dbReference type="GO" id="GO:0006508">
    <property type="term" value="P:proteolysis"/>
    <property type="evidence" value="ECO:0007669"/>
    <property type="project" value="UniProtKB-KW"/>
</dbReference>
<dbReference type="SUPFAM" id="SSF50630">
    <property type="entry name" value="Acid proteases"/>
    <property type="match status" value="1"/>
</dbReference>
<dbReference type="NCBIfam" id="TIGR02281">
    <property type="entry name" value="clan_AA_DTGA"/>
    <property type="match status" value="1"/>
</dbReference>
<gene>
    <name evidence="4" type="ORF">G7078_10740</name>
</gene>
<evidence type="ECO:0000259" key="3">
    <source>
        <dbReference type="PROSITE" id="PS50175"/>
    </source>
</evidence>
<reference evidence="4 5" key="1">
    <citation type="submission" date="2020-03" db="EMBL/GenBank/DDBJ databases">
        <title>Sphingomonas sp. nov., isolated from fish.</title>
        <authorList>
            <person name="Hyun D.-W."/>
            <person name="Bae J.-W."/>
        </authorList>
    </citation>
    <scope>NUCLEOTIDE SEQUENCE [LARGE SCALE GENOMIC DNA]</scope>
    <source>
        <strain evidence="4 5">HDW15C</strain>
    </source>
</reference>
<dbReference type="PROSITE" id="PS50175">
    <property type="entry name" value="ASP_PROT_RETROV"/>
    <property type="match status" value="1"/>
</dbReference>
<organism evidence="4 5">
    <name type="scientific">Sphingomonas sinipercae</name>
    <dbReference type="NCBI Taxonomy" id="2714944"/>
    <lineage>
        <taxon>Bacteria</taxon>
        <taxon>Pseudomonadati</taxon>
        <taxon>Pseudomonadota</taxon>
        <taxon>Alphaproteobacteria</taxon>
        <taxon>Sphingomonadales</taxon>
        <taxon>Sphingomonadaceae</taxon>
        <taxon>Sphingomonas</taxon>
    </lineage>
</organism>
<dbReference type="Gene3D" id="2.40.70.10">
    <property type="entry name" value="Acid Proteases"/>
    <property type="match status" value="1"/>
</dbReference>
<dbReference type="InterPro" id="IPR001969">
    <property type="entry name" value="Aspartic_peptidase_AS"/>
</dbReference>
<dbReference type="GO" id="GO:0004190">
    <property type="term" value="F:aspartic-type endopeptidase activity"/>
    <property type="evidence" value="ECO:0007669"/>
    <property type="project" value="InterPro"/>
</dbReference>
<accession>A0A6G7ZQM6</accession>
<sequence length="182" mass="18782">MGRSYLVIIVLMGVFSAVVSGINPPSSSASKTFEKRLSDDGGSGSGESSDSSSSSGGSSWSNDGSIELLRNSDGHFYADVQINGATVHALVDTGASSIALSRDDARSAGVGTSIGMPEVVGEGANGAVRGEYVTLDSVSLGNKRVERIDAIVLDSGNMTLLGQSFLSRFAKVEIEGDRMVLR</sequence>
<dbReference type="EMBL" id="CP049871">
    <property type="protein sequence ID" value="QIL03206.1"/>
    <property type="molecule type" value="Genomic_DNA"/>
</dbReference>
<keyword evidence="5" id="KW-1185">Reference proteome</keyword>
<dbReference type="InterPro" id="IPR011969">
    <property type="entry name" value="Clan_AA_Asp_peptidase_C"/>
</dbReference>
<feature type="domain" description="Peptidase A2" evidence="3">
    <location>
        <begin position="87"/>
        <end position="165"/>
    </location>
</feature>
<dbReference type="InterPro" id="IPR034122">
    <property type="entry name" value="Retropepsin-like_bacterial"/>
</dbReference>
<dbReference type="EC" id="3.4.23.-" evidence="4"/>
<protein>
    <submittedName>
        <fullName evidence="4">TIGR02281 family clan AA aspartic protease</fullName>
        <ecNumber evidence="4">3.4.23.-</ecNumber>
    </submittedName>
</protein>
<feature type="compositionally biased region" description="Low complexity" evidence="2">
    <location>
        <begin position="46"/>
        <end position="61"/>
    </location>
</feature>
<dbReference type="CDD" id="cd05483">
    <property type="entry name" value="retropepsin_like_bacteria"/>
    <property type="match status" value="1"/>
</dbReference>
<evidence type="ECO:0000313" key="5">
    <source>
        <dbReference type="Proteomes" id="UP000502502"/>
    </source>
</evidence>
<keyword evidence="4" id="KW-0645">Protease</keyword>
<evidence type="ECO:0000256" key="2">
    <source>
        <dbReference type="SAM" id="MobiDB-lite"/>
    </source>
</evidence>
<dbReference type="InterPro" id="IPR001995">
    <property type="entry name" value="Peptidase_A2_cat"/>
</dbReference>
<evidence type="ECO:0000256" key="1">
    <source>
        <dbReference type="ARBA" id="ARBA00022801"/>
    </source>
</evidence>
<keyword evidence="1 4" id="KW-0378">Hydrolase</keyword>
<evidence type="ECO:0000313" key="4">
    <source>
        <dbReference type="EMBL" id="QIL03206.1"/>
    </source>
</evidence>
<dbReference type="InterPro" id="IPR021109">
    <property type="entry name" value="Peptidase_aspartic_dom_sf"/>
</dbReference>
<dbReference type="RefSeq" id="WP_166095926.1">
    <property type="nucleotide sequence ID" value="NZ_CP049871.1"/>
</dbReference>
<feature type="region of interest" description="Disordered" evidence="2">
    <location>
        <begin position="24"/>
        <end position="61"/>
    </location>
</feature>
<dbReference type="AlphaFoldDB" id="A0A6G7ZQM6"/>